<evidence type="ECO:0000313" key="8">
    <source>
        <dbReference type="Proteomes" id="UP000283522"/>
    </source>
</evidence>
<comment type="similarity">
    <text evidence="1 5">Belongs to the universal ribosomal protein uL4 family.</text>
</comment>
<dbReference type="EMBL" id="QXML01000001">
    <property type="protein sequence ID" value="RIW18808.1"/>
    <property type="molecule type" value="Genomic_DNA"/>
</dbReference>
<dbReference type="HAMAP" id="MF_01328_B">
    <property type="entry name" value="Ribosomal_uL4_B"/>
    <property type="match status" value="1"/>
</dbReference>
<dbReference type="Proteomes" id="UP000283522">
    <property type="component" value="Unassembled WGS sequence"/>
</dbReference>
<organism evidence="7 8">
    <name type="scientific">Algoriphagus lacus</name>
    <dbReference type="NCBI Taxonomy" id="2056311"/>
    <lineage>
        <taxon>Bacteria</taxon>
        <taxon>Pseudomonadati</taxon>
        <taxon>Bacteroidota</taxon>
        <taxon>Cytophagia</taxon>
        <taxon>Cytophagales</taxon>
        <taxon>Cyclobacteriaceae</taxon>
        <taxon>Algoriphagus</taxon>
    </lineage>
</organism>
<proteinExistence type="inferred from homology"/>
<dbReference type="PANTHER" id="PTHR10746">
    <property type="entry name" value="50S RIBOSOMAL PROTEIN L4"/>
    <property type="match status" value="1"/>
</dbReference>
<dbReference type="AlphaFoldDB" id="A0A418PXE4"/>
<keyword evidence="2 5" id="KW-0689">Ribosomal protein</keyword>
<evidence type="ECO:0000313" key="7">
    <source>
        <dbReference type="EMBL" id="RIW18808.1"/>
    </source>
</evidence>
<dbReference type="NCBIfam" id="TIGR03953">
    <property type="entry name" value="rplD_bact"/>
    <property type="match status" value="1"/>
</dbReference>
<evidence type="ECO:0000256" key="3">
    <source>
        <dbReference type="ARBA" id="ARBA00023274"/>
    </source>
</evidence>
<comment type="function">
    <text evidence="5">One of the primary rRNA binding proteins, this protein initially binds near the 5'-end of the 23S rRNA. It is important during the early stages of 50S assembly. It makes multiple contacts with different domains of the 23S rRNA in the assembled 50S subunit and ribosome.</text>
</comment>
<sequence>MELAVINHKGQDTGRKVTLSDEIFAIEPNDNAIYLDVKQYLANQRQGTHKSKERNEVAGSTKKIKKQKGTGGARAGSLKAPNFRGGGRVFGPRPRDYSFKLNKKVKQLARKSALSYKVIENSLVVLEDLSFEAPKTKNYIALLSGLSLSDKKTLLVLPEENKNVFLSSRNLPKAKVVTVNDVNTYQLLNADHLVLCEGSVSKLETILSK</sequence>
<dbReference type="InterPro" id="IPR023574">
    <property type="entry name" value="Ribosomal_uL4_dom_sf"/>
</dbReference>
<dbReference type="OrthoDB" id="9803201at2"/>
<dbReference type="GO" id="GO:1990904">
    <property type="term" value="C:ribonucleoprotein complex"/>
    <property type="evidence" value="ECO:0007669"/>
    <property type="project" value="UniProtKB-KW"/>
</dbReference>
<dbReference type="RefSeq" id="WP_119476286.1">
    <property type="nucleotide sequence ID" value="NZ_QXML01000001.1"/>
</dbReference>
<keyword evidence="8" id="KW-1185">Reference proteome</keyword>
<evidence type="ECO:0000256" key="1">
    <source>
        <dbReference type="ARBA" id="ARBA00010528"/>
    </source>
</evidence>
<dbReference type="GO" id="GO:0003735">
    <property type="term" value="F:structural constituent of ribosome"/>
    <property type="evidence" value="ECO:0007669"/>
    <property type="project" value="InterPro"/>
</dbReference>
<keyword evidence="5" id="KW-0699">rRNA-binding</keyword>
<dbReference type="Gene3D" id="3.40.1370.10">
    <property type="match status" value="1"/>
</dbReference>
<dbReference type="SUPFAM" id="SSF52166">
    <property type="entry name" value="Ribosomal protein L4"/>
    <property type="match status" value="1"/>
</dbReference>
<evidence type="ECO:0000256" key="4">
    <source>
        <dbReference type="ARBA" id="ARBA00035244"/>
    </source>
</evidence>
<comment type="function">
    <text evidence="5">Forms part of the polypeptide exit tunnel.</text>
</comment>
<dbReference type="GO" id="GO:0005840">
    <property type="term" value="C:ribosome"/>
    <property type="evidence" value="ECO:0007669"/>
    <property type="project" value="UniProtKB-KW"/>
</dbReference>
<keyword evidence="3 5" id="KW-0687">Ribonucleoprotein</keyword>
<evidence type="ECO:0000256" key="2">
    <source>
        <dbReference type="ARBA" id="ARBA00022980"/>
    </source>
</evidence>
<dbReference type="InterPro" id="IPR002136">
    <property type="entry name" value="Ribosomal_uL4"/>
</dbReference>
<feature type="region of interest" description="Disordered" evidence="6">
    <location>
        <begin position="45"/>
        <end position="78"/>
    </location>
</feature>
<dbReference type="InterPro" id="IPR013005">
    <property type="entry name" value="Ribosomal_uL4-like"/>
</dbReference>
<dbReference type="Pfam" id="PF00573">
    <property type="entry name" value="Ribosomal_L4"/>
    <property type="match status" value="1"/>
</dbReference>
<evidence type="ECO:0000256" key="6">
    <source>
        <dbReference type="SAM" id="MobiDB-lite"/>
    </source>
</evidence>
<dbReference type="PANTHER" id="PTHR10746:SF6">
    <property type="entry name" value="LARGE RIBOSOMAL SUBUNIT PROTEIN UL4M"/>
    <property type="match status" value="1"/>
</dbReference>
<accession>A0A418PXE4</accession>
<dbReference type="GO" id="GO:0019843">
    <property type="term" value="F:rRNA binding"/>
    <property type="evidence" value="ECO:0007669"/>
    <property type="project" value="UniProtKB-UniRule"/>
</dbReference>
<gene>
    <name evidence="5" type="primary">rplD</name>
    <name evidence="7" type="ORF">D0X99_03775</name>
</gene>
<protein>
    <recommendedName>
        <fullName evidence="4 5">Large ribosomal subunit protein uL4</fullName>
    </recommendedName>
</protein>
<evidence type="ECO:0000256" key="5">
    <source>
        <dbReference type="HAMAP-Rule" id="MF_01328"/>
    </source>
</evidence>
<dbReference type="GO" id="GO:0006412">
    <property type="term" value="P:translation"/>
    <property type="evidence" value="ECO:0007669"/>
    <property type="project" value="UniProtKB-UniRule"/>
</dbReference>
<reference evidence="7 8" key="1">
    <citation type="submission" date="2018-09" db="EMBL/GenBank/DDBJ databases">
        <authorList>
            <person name="Wang X."/>
            <person name="Du Z."/>
        </authorList>
    </citation>
    <scope>NUCLEOTIDE SEQUENCE [LARGE SCALE GENOMIC DNA]</scope>
    <source>
        <strain evidence="7 8">N3</strain>
    </source>
</reference>
<name>A0A418PXE4_9BACT</name>
<comment type="subunit">
    <text evidence="5">Part of the 50S ribosomal subunit.</text>
</comment>
<comment type="caution">
    <text evidence="7">The sequence shown here is derived from an EMBL/GenBank/DDBJ whole genome shotgun (WGS) entry which is preliminary data.</text>
</comment>
<keyword evidence="5" id="KW-0694">RNA-binding</keyword>